<protein>
    <submittedName>
        <fullName evidence="3">Arylesterase, non-heme chloride peroxidase</fullName>
    </submittedName>
</protein>
<dbReference type="PATRIC" id="fig|1423733.4.peg.387"/>
<evidence type="ECO:0000313" key="3">
    <source>
        <dbReference type="EMBL" id="KRM77129.1"/>
    </source>
</evidence>
<keyword evidence="3" id="KW-0575">Peroxidase</keyword>
<organism evidence="3 4">
    <name type="scientific">Secundilactobacillus collinoides DSM 20515 = JCM 1123</name>
    <dbReference type="NCBI Taxonomy" id="1423733"/>
    <lineage>
        <taxon>Bacteria</taxon>
        <taxon>Bacillati</taxon>
        <taxon>Bacillota</taxon>
        <taxon>Bacilli</taxon>
        <taxon>Lactobacillales</taxon>
        <taxon>Lactobacillaceae</taxon>
        <taxon>Secundilactobacillus</taxon>
    </lineage>
</organism>
<dbReference type="EMBL" id="AYYR01000013">
    <property type="protein sequence ID" value="KRM77129.1"/>
    <property type="molecule type" value="Genomic_DNA"/>
</dbReference>
<dbReference type="PANTHER" id="PTHR43798">
    <property type="entry name" value="MONOACYLGLYCEROL LIPASE"/>
    <property type="match status" value="1"/>
</dbReference>
<dbReference type="InterPro" id="IPR000073">
    <property type="entry name" value="AB_hydrolase_1"/>
</dbReference>
<dbReference type="Pfam" id="PF00561">
    <property type="entry name" value="Abhydrolase_1"/>
    <property type="match status" value="1"/>
</dbReference>
<keyword evidence="1" id="KW-0378">Hydrolase</keyword>
<dbReference type="GO" id="GO:0016787">
    <property type="term" value="F:hydrolase activity"/>
    <property type="evidence" value="ECO:0007669"/>
    <property type="project" value="UniProtKB-KW"/>
</dbReference>
<dbReference type="RefSeq" id="WP_054761363.1">
    <property type="nucleotide sequence ID" value="NZ_AYYR01000013.1"/>
</dbReference>
<dbReference type="Proteomes" id="UP000051845">
    <property type="component" value="Unassembled WGS sequence"/>
</dbReference>
<name>A0A0R2BLY5_SECCO</name>
<sequence length="263" mass="29798">MAYYTTTDGVQLYFEEFGDGQPLLLVHGFGTTHDYYERNIPVLAESFHVVTLDLRGHGKSSSAKTGAHISRLATDIHELLNHLELNHVTFLGWSMGASIGWSYWELFQADRLAKFIFVDEPELALDTLKNHWGFLDYNGLLELSEKLRANLPLGMKNMIENTQADPGMDTSDLVKASSTGNPDFQADLLINHGVTDWHTVVKSITLPTLVISGDGHFFNADLIKAVHQDIPNSQFEYFEHFGHFLFFEDPEHFNQVVHDFTKN</sequence>
<dbReference type="PANTHER" id="PTHR43798:SF31">
    <property type="entry name" value="AB HYDROLASE SUPERFAMILY PROTEIN YCLE"/>
    <property type="match status" value="1"/>
</dbReference>
<dbReference type="AlphaFoldDB" id="A0A0R2BLY5"/>
<keyword evidence="3" id="KW-0560">Oxidoreductase</keyword>
<evidence type="ECO:0000256" key="1">
    <source>
        <dbReference type="ARBA" id="ARBA00022801"/>
    </source>
</evidence>
<evidence type="ECO:0000313" key="4">
    <source>
        <dbReference type="Proteomes" id="UP000051845"/>
    </source>
</evidence>
<dbReference type="Gene3D" id="3.40.50.1820">
    <property type="entry name" value="alpha/beta hydrolase"/>
    <property type="match status" value="1"/>
</dbReference>
<accession>A0A0R2BLY5</accession>
<dbReference type="InterPro" id="IPR050266">
    <property type="entry name" value="AB_hydrolase_sf"/>
</dbReference>
<dbReference type="SUPFAM" id="SSF53474">
    <property type="entry name" value="alpha/beta-Hydrolases"/>
    <property type="match status" value="1"/>
</dbReference>
<evidence type="ECO:0000259" key="2">
    <source>
        <dbReference type="Pfam" id="PF00561"/>
    </source>
</evidence>
<feature type="domain" description="AB hydrolase-1" evidence="2">
    <location>
        <begin position="22"/>
        <end position="250"/>
    </location>
</feature>
<reference evidence="3 4" key="1">
    <citation type="journal article" date="2015" name="Genome Announc.">
        <title>Expanding the biotechnology potential of lactobacilli through comparative genomics of 213 strains and associated genera.</title>
        <authorList>
            <person name="Sun Z."/>
            <person name="Harris H.M."/>
            <person name="McCann A."/>
            <person name="Guo C."/>
            <person name="Argimon S."/>
            <person name="Zhang W."/>
            <person name="Yang X."/>
            <person name="Jeffery I.B."/>
            <person name="Cooney J.C."/>
            <person name="Kagawa T.F."/>
            <person name="Liu W."/>
            <person name="Song Y."/>
            <person name="Salvetti E."/>
            <person name="Wrobel A."/>
            <person name="Rasinkangas P."/>
            <person name="Parkhill J."/>
            <person name="Rea M.C."/>
            <person name="O'Sullivan O."/>
            <person name="Ritari J."/>
            <person name="Douillard F.P."/>
            <person name="Paul Ross R."/>
            <person name="Yang R."/>
            <person name="Briner A.E."/>
            <person name="Felis G.E."/>
            <person name="de Vos W.M."/>
            <person name="Barrangou R."/>
            <person name="Klaenhammer T.R."/>
            <person name="Caufield P.W."/>
            <person name="Cui Y."/>
            <person name="Zhang H."/>
            <person name="O'Toole P.W."/>
        </authorList>
    </citation>
    <scope>NUCLEOTIDE SEQUENCE [LARGE SCALE GENOMIC DNA]</scope>
    <source>
        <strain evidence="3 4">DSM 20515</strain>
    </source>
</reference>
<dbReference type="InterPro" id="IPR029058">
    <property type="entry name" value="AB_hydrolase_fold"/>
</dbReference>
<dbReference type="GO" id="GO:0016020">
    <property type="term" value="C:membrane"/>
    <property type="evidence" value="ECO:0007669"/>
    <property type="project" value="TreeGrafter"/>
</dbReference>
<proteinExistence type="predicted"/>
<dbReference type="GO" id="GO:0004601">
    <property type="term" value="F:peroxidase activity"/>
    <property type="evidence" value="ECO:0007669"/>
    <property type="project" value="UniProtKB-KW"/>
</dbReference>
<gene>
    <name evidence="3" type="ORF">FC82_GL000366</name>
</gene>
<comment type="caution">
    <text evidence="3">The sequence shown here is derived from an EMBL/GenBank/DDBJ whole genome shotgun (WGS) entry which is preliminary data.</text>
</comment>